<dbReference type="AlphaFoldDB" id="A0A5P8M417"/>
<dbReference type="EMBL" id="CP045143">
    <property type="protein sequence ID" value="QFR23236.1"/>
    <property type="molecule type" value="Genomic_DNA"/>
</dbReference>
<evidence type="ECO:0000313" key="1">
    <source>
        <dbReference type="EMBL" id="QFR23236.1"/>
    </source>
</evidence>
<gene>
    <name evidence="1" type="ORF">D1010_07390</name>
</gene>
<evidence type="ECO:0000313" key="2">
    <source>
        <dbReference type="Proteomes" id="UP000326779"/>
    </source>
</evidence>
<reference evidence="1 2" key="1">
    <citation type="submission" date="2019-10" db="EMBL/GenBank/DDBJ databases">
        <title>The completed genome of Lactobacillus harbinensis M1.</title>
        <authorList>
            <person name="Zheng Y."/>
        </authorList>
    </citation>
    <scope>NUCLEOTIDE SEQUENCE [LARGE SCALE GENOMIC DNA]</scope>
    <source>
        <strain evidence="1 2">M1</strain>
    </source>
</reference>
<accession>A0A5P8M417</accession>
<dbReference type="RefSeq" id="WP_152260636.1">
    <property type="nucleotide sequence ID" value="NZ_CP045143.1"/>
</dbReference>
<organism evidence="1 2">
    <name type="scientific">Schleiferilactobacillus harbinensis</name>
    <dbReference type="NCBI Taxonomy" id="304207"/>
    <lineage>
        <taxon>Bacteria</taxon>
        <taxon>Bacillati</taxon>
        <taxon>Bacillota</taxon>
        <taxon>Bacilli</taxon>
        <taxon>Lactobacillales</taxon>
        <taxon>Lactobacillaceae</taxon>
        <taxon>Schleiferilactobacillus</taxon>
    </lineage>
</organism>
<name>A0A5P8M417_9LACO</name>
<protein>
    <submittedName>
        <fullName evidence="1">Uncharacterized protein</fullName>
    </submittedName>
</protein>
<dbReference type="KEGG" id="lhb:D1010_07390"/>
<proteinExistence type="predicted"/>
<dbReference type="Proteomes" id="UP000326779">
    <property type="component" value="Chromosome"/>
</dbReference>
<sequence>MAETDTYKQIYVTYPVQQQDGNFYHIDYVPQYVPVEYPKTTDPIPAELQGKIAKYDWQTGEWIDSQIDPTTAAITALQANAALLMVQFTTIKTALAGLEKQVATLTNPTANTTATTTTKEA</sequence>